<sequence>MRDFLRQVIEERTPKKGKEKIDEKVYESEIRPTGKKVRIALYDSFASTPQIIELKENEIREFMDLLSQKTYQYSHDRGGKMPYVVIKEIVENLIHANFNEVVVSIYKDGNVIRISDQGPGITDKKKAILPGFTTAKEDMKRYIRGVGSGLPIAKESIELSGGSMNIDDNLSSGTVITLSLPTYGYKEVSPKKGRVKSSQQISLSKRQSKVLFLITELSKAGPSKVASELNISLSTAYRELVFLEGIGFIKSDKGGKRSLTKRGLEFLENFFSTFKV</sequence>
<dbReference type="Pfam" id="PF02518">
    <property type="entry name" value="HATPase_c"/>
    <property type="match status" value="1"/>
</dbReference>
<dbReference type="SUPFAM" id="SSF55874">
    <property type="entry name" value="ATPase domain of HSP90 chaperone/DNA topoisomerase II/histidine kinase"/>
    <property type="match status" value="1"/>
</dbReference>
<name>X1AWK3_9ZZZZ</name>
<dbReference type="InterPro" id="IPR005467">
    <property type="entry name" value="His_kinase_dom"/>
</dbReference>
<comment type="caution">
    <text evidence="2">The sequence shown here is derived from an EMBL/GenBank/DDBJ whole genome shotgun (WGS) entry which is preliminary data.</text>
</comment>
<dbReference type="InterPro" id="IPR004358">
    <property type="entry name" value="Sig_transdc_His_kin-like_C"/>
</dbReference>
<dbReference type="InterPro" id="IPR036390">
    <property type="entry name" value="WH_DNA-bd_sf"/>
</dbReference>
<dbReference type="EMBL" id="BART01000574">
    <property type="protein sequence ID" value="GAG73602.1"/>
    <property type="molecule type" value="Genomic_DNA"/>
</dbReference>
<dbReference type="InterPro" id="IPR036388">
    <property type="entry name" value="WH-like_DNA-bd_sf"/>
</dbReference>
<reference evidence="2" key="1">
    <citation type="journal article" date="2014" name="Front. Microbiol.">
        <title>High frequency of phylogenetically diverse reductive dehalogenase-homologous genes in deep subseafloor sedimentary metagenomes.</title>
        <authorList>
            <person name="Kawai M."/>
            <person name="Futagami T."/>
            <person name="Toyoda A."/>
            <person name="Takaki Y."/>
            <person name="Nishi S."/>
            <person name="Hori S."/>
            <person name="Arai W."/>
            <person name="Tsubouchi T."/>
            <person name="Morono Y."/>
            <person name="Uchiyama I."/>
            <person name="Ito T."/>
            <person name="Fujiyama A."/>
            <person name="Inagaki F."/>
            <person name="Takami H."/>
        </authorList>
    </citation>
    <scope>NUCLEOTIDE SEQUENCE</scope>
    <source>
        <strain evidence="2">Expedition CK06-06</strain>
    </source>
</reference>
<proteinExistence type="predicted"/>
<dbReference type="Gene3D" id="1.10.10.10">
    <property type="entry name" value="Winged helix-like DNA-binding domain superfamily/Winged helix DNA-binding domain"/>
    <property type="match status" value="1"/>
</dbReference>
<dbReference type="PROSITE" id="PS50109">
    <property type="entry name" value="HIS_KIN"/>
    <property type="match status" value="1"/>
</dbReference>
<gene>
    <name evidence="2" type="ORF">S01H4_02585</name>
</gene>
<dbReference type="AlphaFoldDB" id="X1AWK3"/>
<dbReference type="GO" id="GO:0016772">
    <property type="term" value="F:transferase activity, transferring phosphorus-containing groups"/>
    <property type="evidence" value="ECO:0007669"/>
    <property type="project" value="InterPro"/>
</dbReference>
<evidence type="ECO:0000313" key="2">
    <source>
        <dbReference type="EMBL" id="GAG73602.1"/>
    </source>
</evidence>
<protein>
    <recommendedName>
        <fullName evidence="1">Histidine kinase domain-containing protein</fullName>
    </recommendedName>
</protein>
<organism evidence="2">
    <name type="scientific">marine sediment metagenome</name>
    <dbReference type="NCBI Taxonomy" id="412755"/>
    <lineage>
        <taxon>unclassified sequences</taxon>
        <taxon>metagenomes</taxon>
        <taxon>ecological metagenomes</taxon>
    </lineage>
</organism>
<dbReference type="InterPro" id="IPR003594">
    <property type="entry name" value="HATPase_dom"/>
</dbReference>
<dbReference type="InterPro" id="IPR036890">
    <property type="entry name" value="HATPase_C_sf"/>
</dbReference>
<evidence type="ECO:0000259" key="1">
    <source>
        <dbReference type="PROSITE" id="PS50109"/>
    </source>
</evidence>
<feature type="domain" description="Histidine kinase" evidence="1">
    <location>
        <begin position="85"/>
        <end position="184"/>
    </location>
</feature>
<dbReference type="PRINTS" id="PR00344">
    <property type="entry name" value="BCTRLSENSOR"/>
</dbReference>
<dbReference type="Gene3D" id="3.30.565.10">
    <property type="entry name" value="Histidine kinase-like ATPase, C-terminal domain"/>
    <property type="match status" value="1"/>
</dbReference>
<dbReference type="SMART" id="SM00387">
    <property type="entry name" value="HATPase_c"/>
    <property type="match status" value="1"/>
</dbReference>
<dbReference type="SUPFAM" id="SSF46785">
    <property type="entry name" value="Winged helix' DNA-binding domain"/>
    <property type="match status" value="1"/>
</dbReference>
<accession>X1AWK3</accession>